<organism evidence="2">
    <name type="scientific">Mesocestoides corti</name>
    <name type="common">Flatworm</name>
    <dbReference type="NCBI Taxonomy" id="53468"/>
    <lineage>
        <taxon>Eukaryota</taxon>
        <taxon>Metazoa</taxon>
        <taxon>Spiralia</taxon>
        <taxon>Lophotrochozoa</taxon>
        <taxon>Platyhelminthes</taxon>
        <taxon>Cestoda</taxon>
        <taxon>Eucestoda</taxon>
        <taxon>Cyclophyllidea</taxon>
        <taxon>Mesocestoididae</taxon>
        <taxon>Mesocestoides</taxon>
    </lineage>
</organism>
<name>A0A5K3G2S0_MESCO</name>
<dbReference type="AlphaFoldDB" id="A0A5K3G2S0"/>
<evidence type="ECO:0000313" key="2">
    <source>
        <dbReference type="WBParaSite" id="MCU_013341-RA"/>
    </source>
</evidence>
<keyword evidence="1" id="KW-1133">Transmembrane helix</keyword>
<keyword evidence="1" id="KW-0812">Transmembrane</keyword>
<reference evidence="2" key="1">
    <citation type="submission" date="2019-11" db="UniProtKB">
        <authorList>
            <consortium name="WormBaseParasite"/>
        </authorList>
    </citation>
    <scope>IDENTIFICATION</scope>
</reference>
<dbReference type="WBParaSite" id="MCU_013341-RA">
    <property type="protein sequence ID" value="MCU_013341-RA"/>
    <property type="gene ID" value="MCU_013341"/>
</dbReference>
<feature type="transmembrane region" description="Helical" evidence="1">
    <location>
        <begin position="398"/>
        <end position="418"/>
    </location>
</feature>
<keyword evidence="1" id="KW-0472">Membrane</keyword>
<sequence length="463" mass="50613">MLVESGVMNIHSNEAAQNRATQSRAFVWNHKFGVLVSGWSIALVVCWGASVNAHVGVGTDHKVLLAVPSRMHRRRLKQPIPRQSVVHLAQASVPRRRAESVAMGVLAQSHLSALGSQLFTSAAGGIENIGGRGMVSTLELAEGAPVIVELPHESITVEDYARPLYRKDIFFPGSVKRQIDASAASIATAAANVLDPSNEQVGNSQASMAIQDELRRRKVCVSGTSQFGSSILFGDNVPLPPINESSVPEEGVPGDANWTGSCLMSLTKIPLPDVFENKEATSGTDSEAYLWDRLRAETGLNLSDTPADGIYRVPRSHSLCGWWLCWKTQRTHSLDRGDMDSVERLKRALMEDGDRAADKKFSRRAHLVLRRKCDFLPKSMCDVLVTMMNLSLLKSKSFLLFCLASLIAMTGAYVPLFFVCDLADSFNIPKSQSAYLLTVYGTLLCHNRLRGCLSLSIELFALS</sequence>
<accession>A0A5K3G2S0</accession>
<evidence type="ECO:0000256" key="1">
    <source>
        <dbReference type="SAM" id="Phobius"/>
    </source>
</evidence>
<protein>
    <submittedName>
        <fullName evidence="2">Transmembrane protein</fullName>
    </submittedName>
</protein>
<proteinExistence type="predicted"/>